<name>A0ABX7S8M3_9BACT</name>
<dbReference type="RefSeq" id="WP_207566180.1">
    <property type="nucleotide sequence ID" value="NZ_CP071446.1"/>
</dbReference>
<dbReference type="InterPro" id="IPR048011">
    <property type="entry name" value="NTP-PPase_MazG-like_C"/>
</dbReference>
<dbReference type="Gene3D" id="1.10.287.1080">
    <property type="entry name" value="MazG-like"/>
    <property type="match status" value="2"/>
</dbReference>
<dbReference type="Proteomes" id="UP000671862">
    <property type="component" value="Chromosome"/>
</dbReference>
<dbReference type="InterPro" id="IPR011551">
    <property type="entry name" value="NTP_PyrPHydrolase_MazG"/>
</dbReference>
<evidence type="ECO:0000313" key="2">
    <source>
        <dbReference type="EMBL" id="QTA37455.1"/>
    </source>
</evidence>
<feature type="domain" description="NTP pyrophosphohydrolase MazG-like" evidence="1">
    <location>
        <begin position="29"/>
        <end position="102"/>
    </location>
</feature>
<accession>A0ABX7S8M3</accession>
<dbReference type="GO" id="GO:0047429">
    <property type="term" value="F:nucleoside triphosphate diphosphatase activity"/>
    <property type="evidence" value="ECO:0007669"/>
    <property type="project" value="UniProtKB-EC"/>
</dbReference>
<dbReference type="CDD" id="cd11529">
    <property type="entry name" value="NTP-PPase_MazG_Cterm"/>
    <property type="match status" value="1"/>
</dbReference>
<keyword evidence="2" id="KW-0378">Hydrolase</keyword>
<keyword evidence="3" id="KW-1185">Reference proteome</keyword>
<organism evidence="2 3">
    <name type="scientific">Thermosipho ferrireducens</name>
    <dbReference type="NCBI Taxonomy" id="2571116"/>
    <lineage>
        <taxon>Bacteria</taxon>
        <taxon>Thermotogati</taxon>
        <taxon>Thermotogota</taxon>
        <taxon>Thermotogae</taxon>
        <taxon>Thermotogales</taxon>
        <taxon>Fervidobacteriaceae</taxon>
        <taxon>Thermosipho</taxon>
    </lineage>
</organism>
<dbReference type="PANTHER" id="PTHR30522">
    <property type="entry name" value="NUCLEOSIDE TRIPHOSPHATE PYROPHOSPHOHYDROLASE"/>
    <property type="match status" value="1"/>
</dbReference>
<protein>
    <submittedName>
        <fullName evidence="2">Nucleoside triphosphate pyrophosphohydrolase</fullName>
        <ecNumber evidence="2">3.6.1.9</ecNumber>
    </submittedName>
</protein>
<feature type="domain" description="NTP pyrophosphohydrolase MazG-like" evidence="1">
    <location>
        <begin position="167"/>
        <end position="218"/>
    </location>
</feature>
<evidence type="ECO:0000259" key="1">
    <source>
        <dbReference type="Pfam" id="PF03819"/>
    </source>
</evidence>
<reference evidence="2 3" key="1">
    <citation type="submission" date="2021-03" db="EMBL/GenBank/DDBJ databases">
        <title>Thermosipho ferrireducens sp.nov., an anaerobic thermophilic iron-reducing bacterium isolated from a deep-sea hydrothermal sulfide deposits.</title>
        <authorList>
            <person name="Zeng X."/>
            <person name="Chen Y."/>
            <person name="Shao Z."/>
        </authorList>
    </citation>
    <scope>NUCLEOTIDE SEQUENCE [LARGE SCALE GENOMIC DNA]</scope>
    <source>
        <strain evidence="2 3">JL129W03</strain>
    </source>
</reference>
<dbReference type="NCBIfam" id="TIGR00444">
    <property type="entry name" value="mazG"/>
    <property type="match status" value="1"/>
</dbReference>
<dbReference type="EMBL" id="CP071446">
    <property type="protein sequence ID" value="QTA37455.1"/>
    <property type="molecule type" value="Genomic_DNA"/>
</dbReference>
<dbReference type="CDD" id="cd11528">
    <property type="entry name" value="NTP-PPase_MazG_Nterm"/>
    <property type="match status" value="1"/>
</dbReference>
<dbReference type="NCBIfam" id="NF007113">
    <property type="entry name" value="PRK09562.1"/>
    <property type="match status" value="1"/>
</dbReference>
<dbReference type="EC" id="3.6.1.9" evidence="2"/>
<gene>
    <name evidence="2" type="primary">mazG</name>
    <name evidence="2" type="ORF">JYK00_06875</name>
</gene>
<proteinExistence type="predicted"/>
<sequence length="254" mass="29798">MDLGISFEKLVNVMKQLRGPEGCDWDKSQTHESLLPYLIEETYEFIEAVNEKDYEHMKEELGDILLQIIFHAQIASENNNFSIKNIIDDLTDKLVRRHPHVFGDKQGYSYARWEEIKAKEKGEERYSRIGKINKALPALSLARRVQENAADVGFDWTDVTNVAEKVREEVNELLNTKNDEEREEEFGDLLFALVNFSRFLNIDPEISLRKATEKFVKRFRAMEKLIENDGKDFEKMSLNELERYWEAVKGESLR</sequence>
<dbReference type="PANTHER" id="PTHR30522:SF0">
    <property type="entry name" value="NUCLEOSIDE TRIPHOSPHATE PYROPHOSPHOHYDROLASE"/>
    <property type="match status" value="1"/>
</dbReference>
<dbReference type="Pfam" id="PF03819">
    <property type="entry name" value="MazG"/>
    <property type="match status" value="2"/>
</dbReference>
<evidence type="ECO:0000313" key="3">
    <source>
        <dbReference type="Proteomes" id="UP000671862"/>
    </source>
</evidence>
<dbReference type="SUPFAM" id="SSF101386">
    <property type="entry name" value="all-alpha NTP pyrophosphatases"/>
    <property type="match status" value="2"/>
</dbReference>
<dbReference type="InterPro" id="IPR048015">
    <property type="entry name" value="NTP-PPase_MazG-like_N"/>
</dbReference>
<dbReference type="InterPro" id="IPR004518">
    <property type="entry name" value="MazG-like_dom"/>
</dbReference>